<evidence type="ECO:0000256" key="1">
    <source>
        <dbReference type="ARBA" id="ARBA00004429"/>
    </source>
</evidence>
<sequence>MQHKIKKSICLALSITQDIGLMIVAISTIVATGIEIDLMFSNQLVSLSDLLLLFIYLEVLTMVAVYYKSGELPIKIPMYIAIVALARYLILDMKNFDTWRILGIATAILVIGIAIIVIHYCQEILASKVQKNQH</sequence>
<dbReference type="Pfam" id="PF06146">
    <property type="entry name" value="PsiE"/>
    <property type="match status" value="1"/>
</dbReference>
<feature type="transmembrane region" description="Helical" evidence="8">
    <location>
        <begin position="50"/>
        <end position="67"/>
    </location>
</feature>
<accession>A0A0F9PTA2</accession>
<evidence type="ECO:0000256" key="4">
    <source>
        <dbReference type="ARBA" id="ARBA00022475"/>
    </source>
</evidence>
<evidence type="ECO:0000313" key="9">
    <source>
        <dbReference type="EMBL" id="KKN04311.1"/>
    </source>
</evidence>
<evidence type="ECO:0000256" key="3">
    <source>
        <dbReference type="ARBA" id="ARBA00021903"/>
    </source>
</evidence>
<keyword evidence="6 8" id="KW-1133">Transmembrane helix</keyword>
<reference evidence="9" key="1">
    <citation type="journal article" date="2015" name="Nature">
        <title>Complex archaea that bridge the gap between prokaryotes and eukaryotes.</title>
        <authorList>
            <person name="Spang A."/>
            <person name="Saw J.H."/>
            <person name="Jorgensen S.L."/>
            <person name="Zaremba-Niedzwiedzka K."/>
            <person name="Martijn J."/>
            <person name="Lind A.E."/>
            <person name="van Eijk R."/>
            <person name="Schleper C."/>
            <person name="Guy L."/>
            <person name="Ettema T.J."/>
        </authorList>
    </citation>
    <scope>NUCLEOTIDE SEQUENCE</scope>
</reference>
<evidence type="ECO:0000256" key="6">
    <source>
        <dbReference type="ARBA" id="ARBA00022989"/>
    </source>
</evidence>
<evidence type="ECO:0000256" key="7">
    <source>
        <dbReference type="ARBA" id="ARBA00023136"/>
    </source>
</evidence>
<dbReference type="GO" id="GO:0016036">
    <property type="term" value="P:cellular response to phosphate starvation"/>
    <property type="evidence" value="ECO:0007669"/>
    <property type="project" value="InterPro"/>
</dbReference>
<comment type="subcellular location">
    <subcellularLocation>
        <location evidence="1">Cell inner membrane</location>
        <topology evidence="1">Multi-pass membrane protein</topology>
    </subcellularLocation>
</comment>
<dbReference type="PANTHER" id="PTHR37819">
    <property type="entry name" value="PROTEIN PSIE"/>
    <property type="match status" value="1"/>
</dbReference>
<dbReference type="GO" id="GO:0005886">
    <property type="term" value="C:plasma membrane"/>
    <property type="evidence" value="ECO:0007669"/>
    <property type="project" value="UniProtKB-SubCell"/>
</dbReference>
<name>A0A0F9PTA2_9ZZZZ</name>
<feature type="transmembrane region" description="Helical" evidence="8">
    <location>
        <begin position="74"/>
        <end position="90"/>
    </location>
</feature>
<dbReference type="InterPro" id="IPR020948">
    <property type="entry name" value="P_starv_induced_PsiE-like"/>
</dbReference>
<protein>
    <recommendedName>
        <fullName evidence="3">Protein PsiE</fullName>
    </recommendedName>
</protein>
<gene>
    <name evidence="9" type="ORF">LCGC14_1098770</name>
</gene>
<dbReference type="InterPro" id="IPR009315">
    <property type="entry name" value="P_starv_induced_PsiE"/>
</dbReference>
<comment type="caution">
    <text evidence="9">The sequence shown here is derived from an EMBL/GenBank/DDBJ whole genome shotgun (WGS) entry which is preliminary data.</text>
</comment>
<dbReference type="PIRSF" id="PIRSF029598">
    <property type="entry name" value="PsiE"/>
    <property type="match status" value="1"/>
</dbReference>
<dbReference type="PANTHER" id="PTHR37819:SF1">
    <property type="entry name" value="PROTEIN PSIE"/>
    <property type="match status" value="1"/>
</dbReference>
<dbReference type="EMBL" id="LAZR01004935">
    <property type="protein sequence ID" value="KKN04311.1"/>
    <property type="molecule type" value="Genomic_DNA"/>
</dbReference>
<keyword evidence="7 8" id="KW-0472">Membrane</keyword>
<dbReference type="AlphaFoldDB" id="A0A0F9PTA2"/>
<keyword evidence="5 8" id="KW-0812">Transmembrane</keyword>
<feature type="transmembrane region" description="Helical" evidence="8">
    <location>
        <begin position="9"/>
        <end position="30"/>
    </location>
</feature>
<proteinExistence type="inferred from homology"/>
<evidence type="ECO:0000256" key="5">
    <source>
        <dbReference type="ARBA" id="ARBA00022692"/>
    </source>
</evidence>
<keyword evidence="4" id="KW-1003">Cell membrane</keyword>
<evidence type="ECO:0000256" key="8">
    <source>
        <dbReference type="SAM" id="Phobius"/>
    </source>
</evidence>
<organism evidence="9">
    <name type="scientific">marine sediment metagenome</name>
    <dbReference type="NCBI Taxonomy" id="412755"/>
    <lineage>
        <taxon>unclassified sequences</taxon>
        <taxon>metagenomes</taxon>
        <taxon>ecological metagenomes</taxon>
    </lineage>
</organism>
<comment type="similarity">
    <text evidence="2">Belongs to the PsiE family.</text>
</comment>
<feature type="transmembrane region" description="Helical" evidence="8">
    <location>
        <begin position="102"/>
        <end position="121"/>
    </location>
</feature>
<evidence type="ECO:0000256" key="2">
    <source>
        <dbReference type="ARBA" id="ARBA00005632"/>
    </source>
</evidence>